<keyword evidence="2 16" id="KW-0964">Secreted</keyword>
<keyword evidence="8 15" id="KW-0720">Serine protease</keyword>
<dbReference type="PROSITE" id="PS00134">
    <property type="entry name" value="TRYPSIN_HIS"/>
    <property type="match status" value="1"/>
</dbReference>
<dbReference type="InterPro" id="IPR001314">
    <property type="entry name" value="Peptidase_S1A"/>
</dbReference>
<evidence type="ECO:0000256" key="4">
    <source>
        <dbReference type="ARBA" id="ARBA00022670"/>
    </source>
</evidence>
<evidence type="ECO:0000256" key="13">
    <source>
        <dbReference type="ARBA" id="ARBA00023180"/>
    </source>
</evidence>
<dbReference type="EC" id="3.4.21.-" evidence="15"/>
<reference evidence="18" key="1">
    <citation type="submission" date="2016-03" db="EMBL/GenBank/DDBJ databases">
        <title>RNAseq analyses of the sensorial organs of adult female Aedes albopictus.</title>
        <authorList>
            <person name="Fabrizio L."/>
            <person name="Ribeiro J.M."/>
            <person name="Arca B."/>
        </authorList>
    </citation>
    <scope>NUCLEOTIDE SEQUENCE</scope>
</reference>
<keyword evidence="10" id="KW-0391">Immunity</keyword>
<dbReference type="Pfam" id="PF00089">
    <property type="entry name" value="Trypsin"/>
    <property type="match status" value="1"/>
</dbReference>
<keyword evidence="13" id="KW-0325">Glycoprotein</keyword>
<dbReference type="PRINTS" id="PR00722">
    <property type="entry name" value="CHYMOTRYPSIN"/>
</dbReference>
<dbReference type="InterPro" id="IPR022700">
    <property type="entry name" value="CLIP"/>
</dbReference>
<accession>A0A1W7R8P1</accession>
<dbReference type="VEuPathDB" id="VectorBase:AALC636_018850"/>
<dbReference type="SMART" id="SM00680">
    <property type="entry name" value="CLIP"/>
    <property type="match status" value="1"/>
</dbReference>
<comment type="domain">
    <text evidence="16">The clip domain consists of 35-55 residues which are 'knitted' together usually by 3 conserved disulfide bonds forming a clip-like compact structure.</text>
</comment>
<proteinExistence type="inferred from homology"/>
<dbReference type="SUPFAM" id="SSF50494">
    <property type="entry name" value="Trypsin-like serine proteases"/>
    <property type="match status" value="1"/>
</dbReference>
<evidence type="ECO:0000256" key="12">
    <source>
        <dbReference type="ARBA" id="ARBA00023157"/>
    </source>
</evidence>
<evidence type="ECO:0000256" key="11">
    <source>
        <dbReference type="ARBA" id="ARBA00023145"/>
    </source>
</evidence>
<keyword evidence="3" id="KW-0399">Innate immunity</keyword>
<evidence type="ECO:0000256" key="15">
    <source>
        <dbReference type="RuleBase" id="RU363034"/>
    </source>
</evidence>
<feature type="signal peptide" evidence="16">
    <location>
        <begin position="1"/>
        <end position="19"/>
    </location>
</feature>
<feature type="chain" id="PRO_5023968427" description="CLIP domain-containing serine protease" evidence="16">
    <location>
        <begin position="20"/>
        <end position="369"/>
    </location>
</feature>
<evidence type="ECO:0000256" key="8">
    <source>
        <dbReference type="ARBA" id="ARBA00022825"/>
    </source>
</evidence>
<dbReference type="PANTHER" id="PTHR24256">
    <property type="entry name" value="TRYPTASE-RELATED"/>
    <property type="match status" value="1"/>
</dbReference>
<dbReference type="Pfam" id="PF12032">
    <property type="entry name" value="CLIP"/>
    <property type="match status" value="1"/>
</dbReference>
<dbReference type="Gene3D" id="3.30.1640.30">
    <property type="match status" value="1"/>
</dbReference>
<dbReference type="FunFam" id="2.40.10.10:FF:000078">
    <property type="entry name" value="Serine protease H137"/>
    <property type="match status" value="1"/>
</dbReference>
<dbReference type="VEuPathDB" id="VectorBase:AALFPA_062912"/>
<comment type="subcellular location">
    <subcellularLocation>
        <location evidence="1 16">Secreted</location>
    </subcellularLocation>
</comment>
<dbReference type="GO" id="GO:0006508">
    <property type="term" value="P:proteolysis"/>
    <property type="evidence" value="ECO:0007669"/>
    <property type="project" value="UniProtKB-KW"/>
</dbReference>
<evidence type="ECO:0000256" key="9">
    <source>
        <dbReference type="ARBA" id="ARBA00022837"/>
    </source>
</evidence>
<evidence type="ECO:0000256" key="2">
    <source>
        <dbReference type="ARBA" id="ARBA00022525"/>
    </source>
</evidence>
<dbReference type="InterPro" id="IPR038565">
    <property type="entry name" value="CLIP_sf"/>
</dbReference>
<keyword evidence="5" id="KW-0479">Metal-binding</keyword>
<keyword evidence="6 16" id="KW-0732">Signal</keyword>
<evidence type="ECO:0000256" key="1">
    <source>
        <dbReference type="ARBA" id="ARBA00004613"/>
    </source>
</evidence>
<dbReference type="Gene3D" id="2.40.10.10">
    <property type="entry name" value="Trypsin-like serine proteases"/>
    <property type="match status" value="2"/>
</dbReference>
<evidence type="ECO:0000313" key="18">
    <source>
        <dbReference type="EMBL" id="JAV47475.1"/>
    </source>
</evidence>
<keyword evidence="4 15" id="KW-0645">Protease</keyword>
<keyword evidence="11" id="KW-0865">Zymogen</keyword>
<dbReference type="InterPro" id="IPR001254">
    <property type="entry name" value="Trypsin_dom"/>
</dbReference>
<dbReference type="GO" id="GO:0004252">
    <property type="term" value="F:serine-type endopeptidase activity"/>
    <property type="evidence" value="ECO:0007669"/>
    <property type="project" value="UniProtKB-UniRule"/>
</dbReference>
<comment type="similarity">
    <text evidence="14 16">Belongs to the peptidase S1 family. CLIP subfamily.</text>
</comment>
<name>A0A1W7R8P1_AEDAL</name>
<dbReference type="PROSITE" id="PS00135">
    <property type="entry name" value="TRYPSIN_SER"/>
    <property type="match status" value="1"/>
</dbReference>
<feature type="domain" description="Peptidase S1" evidence="17">
    <location>
        <begin position="97"/>
        <end position="368"/>
    </location>
</feature>
<protein>
    <recommendedName>
        <fullName evidence="16">CLIP domain-containing serine protease</fullName>
        <ecNumber evidence="15">3.4.21.-</ecNumber>
    </recommendedName>
</protein>
<dbReference type="InterPro" id="IPR018114">
    <property type="entry name" value="TRYPSIN_HIS"/>
</dbReference>
<dbReference type="InterPro" id="IPR033116">
    <property type="entry name" value="TRYPSIN_SER"/>
</dbReference>
<dbReference type="GO" id="GO:0005576">
    <property type="term" value="C:extracellular region"/>
    <property type="evidence" value="ECO:0007669"/>
    <property type="project" value="UniProtKB-SubCell"/>
</dbReference>
<evidence type="ECO:0000256" key="10">
    <source>
        <dbReference type="ARBA" id="ARBA00022859"/>
    </source>
</evidence>
<dbReference type="InterPro" id="IPR043504">
    <property type="entry name" value="Peptidase_S1_PA_chymotrypsin"/>
</dbReference>
<dbReference type="CDD" id="cd00190">
    <property type="entry name" value="Tryp_SPc"/>
    <property type="match status" value="1"/>
</dbReference>
<dbReference type="InterPro" id="IPR051487">
    <property type="entry name" value="Ser/Thr_Proteases_Immune/Dev"/>
</dbReference>
<evidence type="ECO:0000256" key="16">
    <source>
        <dbReference type="RuleBase" id="RU366078"/>
    </source>
</evidence>
<dbReference type="GO" id="GO:0045087">
    <property type="term" value="P:innate immune response"/>
    <property type="evidence" value="ECO:0007669"/>
    <property type="project" value="UniProtKB-KW"/>
</dbReference>
<evidence type="ECO:0000256" key="6">
    <source>
        <dbReference type="ARBA" id="ARBA00022729"/>
    </source>
</evidence>
<dbReference type="AlphaFoldDB" id="A0A1W7R8P1"/>
<evidence type="ECO:0000256" key="14">
    <source>
        <dbReference type="ARBA" id="ARBA00024195"/>
    </source>
</evidence>
<dbReference type="InterPro" id="IPR009003">
    <property type="entry name" value="Peptidase_S1_PA"/>
</dbReference>
<evidence type="ECO:0000256" key="3">
    <source>
        <dbReference type="ARBA" id="ARBA00022588"/>
    </source>
</evidence>
<keyword evidence="12" id="KW-1015">Disulfide bond</keyword>
<dbReference type="SMART" id="SM00020">
    <property type="entry name" value="Tryp_SPc"/>
    <property type="match status" value="1"/>
</dbReference>
<evidence type="ECO:0000259" key="17">
    <source>
        <dbReference type="PROSITE" id="PS50240"/>
    </source>
</evidence>
<keyword evidence="7 15" id="KW-0378">Hydrolase</keyword>
<dbReference type="PROSITE" id="PS50240">
    <property type="entry name" value="TRYPSIN_DOM"/>
    <property type="match status" value="1"/>
</dbReference>
<dbReference type="FunFam" id="2.40.10.10:FF:000028">
    <property type="entry name" value="Serine protease easter"/>
    <property type="match status" value="1"/>
</dbReference>
<keyword evidence="9" id="KW-0106">Calcium</keyword>
<evidence type="ECO:0000256" key="7">
    <source>
        <dbReference type="ARBA" id="ARBA00022801"/>
    </source>
</evidence>
<evidence type="ECO:0000256" key="5">
    <source>
        <dbReference type="ARBA" id="ARBA00022723"/>
    </source>
</evidence>
<dbReference type="VEuPathDB" id="VectorBase:AALF020195"/>
<dbReference type="EMBL" id="GEHC01000170">
    <property type="protein sequence ID" value="JAV47475.1"/>
    <property type="molecule type" value="Transcribed_RNA"/>
</dbReference>
<dbReference type="GO" id="GO:0051604">
    <property type="term" value="P:protein maturation"/>
    <property type="evidence" value="ECO:0007669"/>
    <property type="project" value="UniProtKB-ARBA"/>
</dbReference>
<sequence length="369" mass="41051">MATIILLNLLLLFIWITDAADVPCSTPDQLTGSCVPLEKCFNLYLTKQLYKKLPNPEENPIRNATCKLDDSTMGVCCATEKIFELPGECGVASSSRIAHGNRTEVFEFPWMALLMYRSRDSDEVQGNCGGSLINERYVVTAAHCLTKASSDRSRSKLEFVRLGEHTISTNPDCNNFTELSGDFEQDCAGPVEDIRYVSFVIHKDYNGTFGGDDIGLVRLAERIVFKPHIKPICLPMNAELKDTLLPQYFVAGWGYTDSLDKSDVLQKALLPRVDLDQCQVRFEPYRKKYNITISDKQICAGAVNLVDACAGDSGGPLMWQTDYKAAGSPRYVLFGVVSFGVQTCGTMDFPGVYMRVGAYLEWILENMEA</sequence>
<dbReference type="GO" id="GO:0046872">
    <property type="term" value="F:metal ion binding"/>
    <property type="evidence" value="ECO:0007669"/>
    <property type="project" value="UniProtKB-KW"/>
</dbReference>
<organism evidence="18">
    <name type="scientific">Aedes albopictus</name>
    <name type="common">Asian tiger mosquito</name>
    <name type="synonym">Stegomyia albopicta</name>
    <dbReference type="NCBI Taxonomy" id="7160"/>
    <lineage>
        <taxon>Eukaryota</taxon>
        <taxon>Metazoa</taxon>
        <taxon>Ecdysozoa</taxon>
        <taxon>Arthropoda</taxon>
        <taxon>Hexapoda</taxon>
        <taxon>Insecta</taxon>
        <taxon>Pterygota</taxon>
        <taxon>Neoptera</taxon>
        <taxon>Endopterygota</taxon>
        <taxon>Diptera</taxon>
        <taxon>Nematocera</taxon>
        <taxon>Culicoidea</taxon>
        <taxon>Culicidae</taxon>
        <taxon>Culicinae</taxon>
        <taxon>Aedini</taxon>
        <taxon>Aedes</taxon>
        <taxon>Stegomyia</taxon>
    </lineage>
</organism>